<evidence type="ECO:0000313" key="3">
    <source>
        <dbReference type="EMBL" id="QHT93649.1"/>
    </source>
</evidence>
<dbReference type="AlphaFoldDB" id="A0A6C0ILF6"/>
<dbReference type="Pfam" id="PF02732">
    <property type="entry name" value="ERCC4"/>
    <property type="match status" value="1"/>
</dbReference>
<dbReference type="Gene3D" id="3.40.50.10130">
    <property type="match status" value="1"/>
</dbReference>
<organism evidence="3">
    <name type="scientific">viral metagenome</name>
    <dbReference type="NCBI Taxonomy" id="1070528"/>
    <lineage>
        <taxon>unclassified sequences</taxon>
        <taxon>metagenomes</taxon>
        <taxon>organismal metagenomes</taxon>
    </lineage>
</organism>
<dbReference type="GO" id="GO:0000712">
    <property type="term" value="P:resolution of meiotic recombination intermediates"/>
    <property type="evidence" value="ECO:0007669"/>
    <property type="project" value="TreeGrafter"/>
</dbReference>
<dbReference type="GO" id="GO:0048476">
    <property type="term" value="C:Holliday junction resolvase complex"/>
    <property type="evidence" value="ECO:0007669"/>
    <property type="project" value="TreeGrafter"/>
</dbReference>
<dbReference type="GO" id="GO:0031573">
    <property type="term" value="P:mitotic intra-S DNA damage checkpoint signaling"/>
    <property type="evidence" value="ECO:0007669"/>
    <property type="project" value="TreeGrafter"/>
</dbReference>
<dbReference type="InterPro" id="IPR033309">
    <property type="entry name" value="Mus81"/>
</dbReference>
<dbReference type="InterPro" id="IPR047416">
    <property type="entry name" value="XPF_nuclease_Mus81"/>
</dbReference>
<dbReference type="GO" id="GO:0008821">
    <property type="term" value="F:crossover junction DNA endonuclease activity"/>
    <property type="evidence" value="ECO:0007669"/>
    <property type="project" value="InterPro"/>
</dbReference>
<dbReference type="SMART" id="SM00891">
    <property type="entry name" value="ERCC4"/>
    <property type="match status" value="1"/>
</dbReference>
<dbReference type="GO" id="GO:0003677">
    <property type="term" value="F:DNA binding"/>
    <property type="evidence" value="ECO:0007669"/>
    <property type="project" value="InterPro"/>
</dbReference>
<feature type="domain" description="ERCC4" evidence="2">
    <location>
        <begin position="2"/>
        <end position="96"/>
    </location>
</feature>
<dbReference type="GO" id="GO:0000727">
    <property type="term" value="P:double-strand break repair via break-induced replication"/>
    <property type="evidence" value="ECO:0007669"/>
    <property type="project" value="TreeGrafter"/>
</dbReference>
<dbReference type="InterPro" id="IPR006166">
    <property type="entry name" value="ERCC4_domain"/>
</dbReference>
<dbReference type="CDD" id="cd20074">
    <property type="entry name" value="XPF_nuclease_Mus81"/>
    <property type="match status" value="1"/>
</dbReference>
<name>A0A6C0ILF6_9ZZZZ</name>
<dbReference type="PANTHER" id="PTHR13451">
    <property type="entry name" value="CLASS II CROSSOVER JUNCTION ENDONUCLEASE MUS81"/>
    <property type="match status" value="1"/>
</dbReference>
<evidence type="ECO:0000256" key="1">
    <source>
        <dbReference type="ARBA" id="ARBA00022801"/>
    </source>
</evidence>
<sequence length="278" mass="31073">MSIYIDCREHYLKEQCQKLSNTNKLFEHINFHSESLDVADIIIKSLDETECVYIERKTVADLSASIKDGRYREQSLRLSSLPSHNHNIVYIIEGKMTEGLSQSSSGFGGTVLNKPTLYTAMISMLLYKGYSVIRTQSPSDTADFIMLTARKIADSKKSMFYKTPITTSESGIIDNSKENNEMPTPSYASVIRQKKKDNITTKNIGVIMLSQIPSVSSSTAEVIMQKHLSIPRLITDIQTDPECLNTLTTTLSNGKSRKISKTACSNIVKFLLCQESTS</sequence>
<dbReference type="InterPro" id="IPR011335">
    <property type="entry name" value="Restrct_endonuc-II-like"/>
</dbReference>
<dbReference type="PANTHER" id="PTHR13451:SF0">
    <property type="entry name" value="CROSSOVER JUNCTION ENDONUCLEASE MUS81"/>
    <property type="match status" value="1"/>
</dbReference>
<keyword evidence="1" id="KW-0378">Hydrolase</keyword>
<dbReference type="SUPFAM" id="SSF52980">
    <property type="entry name" value="Restriction endonuclease-like"/>
    <property type="match status" value="1"/>
</dbReference>
<proteinExistence type="predicted"/>
<accession>A0A6C0ILF6</accession>
<dbReference type="GO" id="GO:0048257">
    <property type="term" value="F:3'-flap endonuclease activity"/>
    <property type="evidence" value="ECO:0007669"/>
    <property type="project" value="TreeGrafter"/>
</dbReference>
<dbReference type="GO" id="GO:0006308">
    <property type="term" value="P:DNA catabolic process"/>
    <property type="evidence" value="ECO:0007669"/>
    <property type="project" value="InterPro"/>
</dbReference>
<dbReference type="EMBL" id="MN740209">
    <property type="protein sequence ID" value="QHT93649.1"/>
    <property type="molecule type" value="Genomic_DNA"/>
</dbReference>
<dbReference type="GO" id="GO:0005634">
    <property type="term" value="C:nucleus"/>
    <property type="evidence" value="ECO:0007669"/>
    <property type="project" value="TreeGrafter"/>
</dbReference>
<evidence type="ECO:0000259" key="2">
    <source>
        <dbReference type="SMART" id="SM00891"/>
    </source>
</evidence>
<reference evidence="3" key="1">
    <citation type="journal article" date="2020" name="Nature">
        <title>Giant virus diversity and host interactions through global metagenomics.</title>
        <authorList>
            <person name="Schulz F."/>
            <person name="Roux S."/>
            <person name="Paez-Espino D."/>
            <person name="Jungbluth S."/>
            <person name="Walsh D.A."/>
            <person name="Denef V.J."/>
            <person name="McMahon K.D."/>
            <person name="Konstantinidis K.T."/>
            <person name="Eloe-Fadrosh E.A."/>
            <person name="Kyrpides N.C."/>
            <person name="Woyke T."/>
        </authorList>
    </citation>
    <scope>NUCLEOTIDE SEQUENCE</scope>
    <source>
        <strain evidence="3">GVMAG-M-3300024252-29</strain>
    </source>
</reference>
<protein>
    <recommendedName>
        <fullName evidence="2">ERCC4 domain-containing protein</fullName>
    </recommendedName>
</protein>